<reference evidence="1 2" key="1">
    <citation type="journal article" date="2019" name="Sci. Rep.">
        <title>Orb-weaving spider Araneus ventricosus genome elucidates the spidroin gene catalogue.</title>
        <authorList>
            <person name="Kono N."/>
            <person name="Nakamura H."/>
            <person name="Ohtoshi R."/>
            <person name="Moran D.A.P."/>
            <person name="Shinohara A."/>
            <person name="Yoshida Y."/>
            <person name="Fujiwara M."/>
            <person name="Mori M."/>
            <person name="Tomita M."/>
            <person name="Arakawa K."/>
        </authorList>
    </citation>
    <scope>NUCLEOTIDE SEQUENCE [LARGE SCALE GENOMIC DNA]</scope>
</reference>
<comment type="caution">
    <text evidence="1">The sequence shown here is derived from an EMBL/GenBank/DDBJ whole genome shotgun (WGS) entry which is preliminary data.</text>
</comment>
<dbReference type="EMBL" id="BGPR01009174">
    <property type="protein sequence ID" value="GBN38387.1"/>
    <property type="molecule type" value="Genomic_DNA"/>
</dbReference>
<sequence>MADLPRSRVQTFPVFSRGTDYAGPFPHQTPQGSRYRSVTSVFSSVLQPRLFIEIGRRPDLVSSAALKRFIAGGETPQKSNTLDCGTNFIAAETEKSCGFFKEG</sequence>
<name>A0A4Y2NK50_ARAVE</name>
<proteinExistence type="predicted"/>
<protein>
    <recommendedName>
        <fullName evidence="3">Integrase catalytic domain-containing protein</fullName>
    </recommendedName>
</protein>
<dbReference type="Proteomes" id="UP000499080">
    <property type="component" value="Unassembled WGS sequence"/>
</dbReference>
<evidence type="ECO:0008006" key="3">
    <source>
        <dbReference type="Google" id="ProtNLM"/>
    </source>
</evidence>
<dbReference type="AlphaFoldDB" id="A0A4Y2NK50"/>
<accession>A0A4Y2NK50</accession>
<keyword evidence="2" id="KW-1185">Reference proteome</keyword>
<organism evidence="1 2">
    <name type="scientific">Araneus ventricosus</name>
    <name type="common">Orbweaver spider</name>
    <name type="synonym">Epeira ventricosa</name>
    <dbReference type="NCBI Taxonomy" id="182803"/>
    <lineage>
        <taxon>Eukaryota</taxon>
        <taxon>Metazoa</taxon>
        <taxon>Ecdysozoa</taxon>
        <taxon>Arthropoda</taxon>
        <taxon>Chelicerata</taxon>
        <taxon>Arachnida</taxon>
        <taxon>Araneae</taxon>
        <taxon>Araneomorphae</taxon>
        <taxon>Entelegynae</taxon>
        <taxon>Araneoidea</taxon>
        <taxon>Araneidae</taxon>
        <taxon>Araneus</taxon>
    </lineage>
</organism>
<evidence type="ECO:0000313" key="2">
    <source>
        <dbReference type="Proteomes" id="UP000499080"/>
    </source>
</evidence>
<evidence type="ECO:0000313" key="1">
    <source>
        <dbReference type="EMBL" id="GBN38387.1"/>
    </source>
</evidence>
<gene>
    <name evidence="1" type="ORF">AVEN_113151_1</name>
</gene>